<dbReference type="OrthoDB" id="9767568at2"/>
<dbReference type="GO" id="GO:0042371">
    <property type="term" value="P:vitamin K biosynthetic process"/>
    <property type="evidence" value="ECO:0007669"/>
    <property type="project" value="TreeGrafter"/>
</dbReference>
<evidence type="ECO:0000313" key="9">
    <source>
        <dbReference type="EMBL" id="KAE9633490.1"/>
    </source>
</evidence>
<dbReference type="CDD" id="cd13962">
    <property type="entry name" value="PT_UbiA_UBIAD1"/>
    <property type="match status" value="1"/>
</dbReference>
<dbReference type="UniPathway" id="UPA00079"/>
<evidence type="ECO:0000256" key="5">
    <source>
        <dbReference type="ARBA" id="ARBA00022692"/>
    </source>
</evidence>
<dbReference type="PANTHER" id="PTHR13929:SF0">
    <property type="entry name" value="UBIA PRENYLTRANSFERASE DOMAIN-CONTAINING PROTEIN 1"/>
    <property type="match status" value="1"/>
</dbReference>
<organism evidence="9 10">
    <name type="scientific">Defluviitalea raffinosedens</name>
    <dbReference type="NCBI Taxonomy" id="1450156"/>
    <lineage>
        <taxon>Bacteria</taxon>
        <taxon>Bacillati</taxon>
        <taxon>Bacillota</taxon>
        <taxon>Clostridia</taxon>
        <taxon>Lachnospirales</taxon>
        <taxon>Defluviitaleaceae</taxon>
        <taxon>Defluviitalea</taxon>
    </lineage>
</organism>
<sequence length="315" mass="35253">MKVGSFLKLVEIQTKVASVIPFLIGSTYAVYHFNGFNVKNFFLMFFSLIAFDMATTAINNYLDYKKANKTYGYGYESHNAIVRDKLKESDVLITIFGLLLIASLSGIVLFLNTSIIVLLLGMVSFLVGILYTFGPVPISRMPLGEIFSGFFMGFVIIFLSIYIHVYNSDLAGILLEQSSLLININIKELILIFLVALPAVVGIANIMLANNICDIEDDIENKRYTLPIYIGKDKALKLFRALYYIAYVDIAILALLKITPVFALLILLTLIPVNKNIKAFMSKQTKKDTFVTAVQNFVFMNIPMALFLGIGILIR</sequence>
<proteinExistence type="predicted"/>
<name>A0A7C8HE51_9FIRM</name>
<dbReference type="NCBIfam" id="NF004752">
    <property type="entry name" value="PRK06080.1-4"/>
    <property type="match status" value="1"/>
</dbReference>
<dbReference type="GO" id="GO:0009234">
    <property type="term" value="P:menaquinone biosynthetic process"/>
    <property type="evidence" value="ECO:0007669"/>
    <property type="project" value="UniProtKB-UniPathway"/>
</dbReference>
<dbReference type="InterPro" id="IPR026046">
    <property type="entry name" value="UBIAD1"/>
</dbReference>
<feature type="transmembrane region" description="Helical" evidence="8">
    <location>
        <begin position="189"/>
        <end position="213"/>
    </location>
</feature>
<comment type="pathway">
    <text evidence="2">Quinol/quinone metabolism; menaquinone biosynthesis.</text>
</comment>
<protein>
    <submittedName>
        <fullName evidence="9">1,4-dihydroxy-2-naphthoate polyprenyltransferase</fullName>
        <ecNumber evidence="9">2.5.1.74</ecNumber>
    </submittedName>
</protein>
<dbReference type="EMBL" id="WSLF01000008">
    <property type="protein sequence ID" value="KAE9633490.1"/>
    <property type="molecule type" value="Genomic_DNA"/>
</dbReference>
<dbReference type="AlphaFoldDB" id="A0A7C8HE51"/>
<feature type="transmembrane region" description="Helical" evidence="8">
    <location>
        <begin position="293"/>
        <end position="314"/>
    </location>
</feature>
<reference evidence="9 10" key="1">
    <citation type="submission" date="2019-12" db="EMBL/GenBank/DDBJ databases">
        <title>Defluviitalea raffinosedens, isolated from a biogas fermenter, genome sequencing and characterization.</title>
        <authorList>
            <person name="Rettenmaier R."/>
            <person name="Schneider M."/>
            <person name="Neuhaus K."/>
            <person name="Liebl W."/>
            <person name="Zverlov V."/>
        </authorList>
    </citation>
    <scope>NUCLEOTIDE SEQUENCE [LARGE SCALE GENOMIC DNA]</scope>
    <source>
        <strain evidence="9 10">249c-K6</strain>
    </source>
</reference>
<keyword evidence="10" id="KW-1185">Reference proteome</keyword>
<dbReference type="NCBIfam" id="NF009926">
    <property type="entry name" value="PRK13387.1"/>
    <property type="match status" value="1"/>
</dbReference>
<dbReference type="RefSeq" id="WP_158740803.1">
    <property type="nucleotide sequence ID" value="NZ_JAFBEP010000009.1"/>
</dbReference>
<evidence type="ECO:0000313" key="10">
    <source>
        <dbReference type="Proteomes" id="UP000483018"/>
    </source>
</evidence>
<evidence type="ECO:0000256" key="8">
    <source>
        <dbReference type="SAM" id="Phobius"/>
    </source>
</evidence>
<evidence type="ECO:0000256" key="2">
    <source>
        <dbReference type="ARBA" id="ARBA00004863"/>
    </source>
</evidence>
<dbReference type="PANTHER" id="PTHR13929">
    <property type="entry name" value="1,4-DIHYDROXY-2-NAPHTHOATE OCTAPRENYLTRANSFERASE"/>
    <property type="match status" value="1"/>
</dbReference>
<keyword evidence="5 8" id="KW-0812">Transmembrane</keyword>
<dbReference type="InterPro" id="IPR000537">
    <property type="entry name" value="UbiA_prenyltransferase"/>
</dbReference>
<evidence type="ECO:0000256" key="4">
    <source>
        <dbReference type="ARBA" id="ARBA00022679"/>
    </source>
</evidence>
<evidence type="ECO:0000256" key="1">
    <source>
        <dbReference type="ARBA" id="ARBA00004141"/>
    </source>
</evidence>
<dbReference type="Pfam" id="PF01040">
    <property type="entry name" value="UbiA"/>
    <property type="match status" value="1"/>
</dbReference>
<feature type="transmembrane region" description="Helical" evidence="8">
    <location>
        <begin position="242"/>
        <end position="273"/>
    </location>
</feature>
<comment type="subcellular location">
    <subcellularLocation>
        <location evidence="1">Membrane</location>
        <topology evidence="1">Multi-pass membrane protein</topology>
    </subcellularLocation>
</comment>
<feature type="transmembrane region" description="Helical" evidence="8">
    <location>
        <begin position="115"/>
        <end position="134"/>
    </location>
</feature>
<dbReference type="Gene3D" id="1.10.357.140">
    <property type="entry name" value="UbiA prenyltransferase"/>
    <property type="match status" value="1"/>
</dbReference>
<keyword evidence="4 9" id="KW-0808">Transferase</keyword>
<keyword evidence="3" id="KW-0474">Menaquinone biosynthesis</keyword>
<keyword evidence="6 8" id="KW-1133">Transmembrane helix</keyword>
<evidence type="ECO:0000256" key="7">
    <source>
        <dbReference type="ARBA" id="ARBA00023136"/>
    </source>
</evidence>
<comment type="caution">
    <text evidence="9">The sequence shown here is derived from an EMBL/GenBank/DDBJ whole genome shotgun (WGS) entry which is preliminary data.</text>
</comment>
<feature type="transmembrane region" description="Helical" evidence="8">
    <location>
        <begin position="91"/>
        <end position="109"/>
    </location>
</feature>
<dbReference type="GO" id="GO:0016020">
    <property type="term" value="C:membrane"/>
    <property type="evidence" value="ECO:0007669"/>
    <property type="project" value="UniProtKB-SubCell"/>
</dbReference>
<accession>A0A7C8HE51</accession>
<gene>
    <name evidence="9" type="primary">menA</name>
    <name evidence="9" type="ORF">GND95_09645</name>
</gene>
<dbReference type="GO" id="GO:0046428">
    <property type="term" value="F:1,4-dihydroxy-2-naphthoate polyprenyltransferase activity"/>
    <property type="evidence" value="ECO:0007669"/>
    <property type="project" value="UniProtKB-EC"/>
</dbReference>
<evidence type="ECO:0000256" key="6">
    <source>
        <dbReference type="ARBA" id="ARBA00022989"/>
    </source>
</evidence>
<dbReference type="EC" id="2.5.1.74" evidence="9"/>
<feature type="transmembrane region" description="Helical" evidence="8">
    <location>
        <begin position="43"/>
        <end position="62"/>
    </location>
</feature>
<keyword evidence="7 8" id="KW-0472">Membrane</keyword>
<dbReference type="PIRSF" id="PIRSF005355">
    <property type="entry name" value="UBIAD1"/>
    <property type="match status" value="1"/>
</dbReference>
<evidence type="ECO:0000256" key="3">
    <source>
        <dbReference type="ARBA" id="ARBA00022428"/>
    </source>
</evidence>
<feature type="transmembrane region" description="Helical" evidence="8">
    <location>
        <begin position="146"/>
        <end position="165"/>
    </location>
</feature>
<dbReference type="Proteomes" id="UP000483018">
    <property type="component" value="Unassembled WGS sequence"/>
</dbReference>
<dbReference type="InterPro" id="IPR044878">
    <property type="entry name" value="UbiA_sf"/>
</dbReference>